<evidence type="ECO:0000256" key="2">
    <source>
        <dbReference type="ARBA" id="ARBA00001936"/>
    </source>
</evidence>
<keyword evidence="6" id="KW-0479">Metal-binding</keyword>
<dbReference type="PANTHER" id="PTHR11845:SF13">
    <property type="entry name" value="5'-DEOXYNUCLEOTIDASE HDDC2"/>
    <property type="match status" value="1"/>
</dbReference>
<dbReference type="InterPro" id="IPR039356">
    <property type="entry name" value="YfbR/HDDC2"/>
</dbReference>
<dbReference type="EMBL" id="ADFR01000007">
    <property type="protein sequence ID" value="EFC05715.1"/>
    <property type="molecule type" value="Genomic_DNA"/>
</dbReference>
<feature type="domain" description="HD/PDEase" evidence="8">
    <location>
        <begin position="29"/>
        <end position="144"/>
    </location>
</feature>
<dbReference type="GO" id="GO:0005737">
    <property type="term" value="C:cytoplasm"/>
    <property type="evidence" value="ECO:0007669"/>
    <property type="project" value="TreeGrafter"/>
</dbReference>
<proteinExistence type="predicted"/>
<evidence type="ECO:0000256" key="6">
    <source>
        <dbReference type="ARBA" id="ARBA00022723"/>
    </source>
</evidence>
<dbReference type="GO" id="GO:0046872">
    <property type="term" value="F:metal ion binding"/>
    <property type="evidence" value="ECO:0007669"/>
    <property type="project" value="UniProtKB-KW"/>
</dbReference>
<keyword evidence="7" id="KW-0378">Hydrolase</keyword>
<organism evidence="9 10">
    <name type="scientific">Bulleidia extructa W1219</name>
    <dbReference type="NCBI Taxonomy" id="679192"/>
    <lineage>
        <taxon>Bacteria</taxon>
        <taxon>Bacillati</taxon>
        <taxon>Bacillota</taxon>
        <taxon>Erysipelotrichia</taxon>
        <taxon>Erysipelotrichales</taxon>
        <taxon>Erysipelotrichaceae</taxon>
        <taxon>Bulleidia</taxon>
    </lineage>
</organism>
<dbReference type="Proteomes" id="UP000005017">
    <property type="component" value="Unassembled WGS sequence"/>
</dbReference>
<dbReference type="OrthoDB" id="9796032at2"/>
<dbReference type="EC" id="3.1.3.89" evidence="5"/>
<dbReference type="InterPro" id="IPR003607">
    <property type="entry name" value="HD/PDEase_dom"/>
</dbReference>
<dbReference type="AlphaFoldDB" id="D2MNU6"/>
<evidence type="ECO:0000256" key="3">
    <source>
        <dbReference type="ARBA" id="ARBA00001941"/>
    </source>
</evidence>
<dbReference type="InterPro" id="IPR006674">
    <property type="entry name" value="HD_domain"/>
</dbReference>
<comment type="cofactor">
    <cofactor evidence="3">
        <name>Co(2+)</name>
        <dbReference type="ChEBI" id="CHEBI:48828"/>
    </cofactor>
</comment>
<dbReference type="Pfam" id="PF13023">
    <property type="entry name" value="HD_3"/>
    <property type="match status" value="1"/>
</dbReference>
<evidence type="ECO:0000256" key="1">
    <source>
        <dbReference type="ARBA" id="ARBA00001638"/>
    </source>
</evidence>
<reference evidence="10" key="1">
    <citation type="submission" date="2009-12" db="EMBL/GenBank/DDBJ databases">
        <title>Sequence of Clostridiales genomosp. BVAB3 str. UPII9-5.</title>
        <authorList>
            <person name="Madupu R."/>
            <person name="Durkin A.S."/>
            <person name="Torralba M."/>
            <person name="Methe B."/>
            <person name="Sutton G.G."/>
            <person name="Strausberg R.L."/>
            <person name="Nelson K.E."/>
        </authorList>
    </citation>
    <scope>NUCLEOTIDE SEQUENCE [LARGE SCALE GENOMIC DNA]</scope>
    <source>
        <strain evidence="10">W1219</strain>
    </source>
</reference>
<comment type="cofactor">
    <cofactor evidence="2">
        <name>Mn(2+)</name>
        <dbReference type="ChEBI" id="CHEBI:29035"/>
    </cofactor>
</comment>
<dbReference type="RefSeq" id="WP_006627047.1">
    <property type="nucleotide sequence ID" value="NZ_ADFR01000007.1"/>
</dbReference>
<dbReference type="SMART" id="SM00471">
    <property type="entry name" value="HDc"/>
    <property type="match status" value="1"/>
</dbReference>
<dbReference type="PANTHER" id="PTHR11845">
    <property type="entry name" value="5'-DEOXYNUCLEOTIDASE HDDC2"/>
    <property type="match status" value="1"/>
</dbReference>
<protein>
    <recommendedName>
        <fullName evidence="5">5'-deoxynucleotidase</fullName>
        <ecNumber evidence="5">3.1.3.89</ecNumber>
    </recommendedName>
</protein>
<sequence length="195" mass="22998">MTIDELIQAMDVSIRLKDRTRHCYTQEGRHESVAEHSWMLTMMAFLLKEDYPDVDMEKVIEMCIIHDLGEVFTGDIPTFLKKEKDQIKEKTILLDWVNQLSTPTQERMKSLYAEMEEQKTMEAKIYKALDKIEAVFQHNRSDIQTWLPLEYELQLTYGIQESSFSNHLQALREAIRQESLLKIKEAAQTREVINN</sequence>
<dbReference type="STRING" id="679192.HMPREF9013_0638"/>
<name>D2MNU6_9FIRM</name>
<dbReference type="SUPFAM" id="SSF109604">
    <property type="entry name" value="HD-domain/PDEase-like"/>
    <property type="match status" value="1"/>
</dbReference>
<keyword evidence="10" id="KW-1185">Reference proteome</keyword>
<dbReference type="Gene3D" id="1.10.3210.10">
    <property type="entry name" value="Hypothetical protein af1432"/>
    <property type="match status" value="1"/>
</dbReference>
<comment type="subunit">
    <text evidence="4">Homodimer.</text>
</comment>
<evidence type="ECO:0000256" key="7">
    <source>
        <dbReference type="ARBA" id="ARBA00022801"/>
    </source>
</evidence>
<evidence type="ECO:0000259" key="8">
    <source>
        <dbReference type="SMART" id="SM00471"/>
    </source>
</evidence>
<gene>
    <name evidence="9" type="ORF">HMPREF9013_0638</name>
</gene>
<dbReference type="eggNOG" id="COG1896">
    <property type="taxonomic scope" value="Bacteria"/>
</dbReference>
<accession>D2MNU6</accession>
<comment type="catalytic activity">
    <reaction evidence="1">
        <text>a 2'-deoxyribonucleoside 5'-phosphate + H2O = a 2'-deoxyribonucleoside + phosphate</text>
        <dbReference type="Rhea" id="RHEA:36167"/>
        <dbReference type="ChEBI" id="CHEBI:15377"/>
        <dbReference type="ChEBI" id="CHEBI:18274"/>
        <dbReference type="ChEBI" id="CHEBI:43474"/>
        <dbReference type="ChEBI" id="CHEBI:65317"/>
        <dbReference type="EC" id="3.1.3.89"/>
    </reaction>
</comment>
<dbReference type="GO" id="GO:0002953">
    <property type="term" value="F:5'-deoxynucleotidase activity"/>
    <property type="evidence" value="ECO:0007669"/>
    <property type="project" value="UniProtKB-EC"/>
</dbReference>
<evidence type="ECO:0000313" key="9">
    <source>
        <dbReference type="EMBL" id="EFC05715.1"/>
    </source>
</evidence>
<evidence type="ECO:0000256" key="4">
    <source>
        <dbReference type="ARBA" id="ARBA00011738"/>
    </source>
</evidence>
<comment type="caution">
    <text evidence="9">The sequence shown here is derived from an EMBL/GenBank/DDBJ whole genome shotgun (WGS) entry which is preliminary data.</text>
</comment>
<evidence type="ECO:0000256" key="5">
    <source>
        <dbReference type="ARBA" id="ARBA00012964"/>
    </source>
</evidence>
<evidence type="ECO:0000313" key="10">
    <source>
        <dbReference type="Proteomes" id="UP000005017"/>
    </source>
</evidence>